<feature type="non-terminal residue" evidence="1">
    <location>
        <position position="1"/>
    </location>
</feature>
<dbReference type="InterPro" id="IPR036691">
    <property type="entry name" value="Endo/exonu/phosph_ase_sf"/>
</dbReference>
<gene>
    <name evidence="1" type="ORF">B7P43_G15230</name>
</gene>
<dbReference type="InParanoid" id="A0A2J7QIR7"/>
<protein>
    <recommendedName>
        <fullName evidence="3">Endonuclease/exonuclease/phosphatase domain-containing protein</fullName>
    </recommendedName>
</protein>
<proteinExistence type="predicted"/>
<reference evidence="1 2" key="1">
    <citation type="submission" date="2017-12" db="EMBL/GenBank/DDBJ databases">
        <title>Hemimetabolous genomes reveal molecular basis of termite eusociality.</title>
        <authorList>
            <person name="Harrison M.C."/>
            <person name="Jongepier E."/>
            <person name="Robertson H.M."/>
            <person name="Arning N."/>
            <person name="Bitard-Feildel T."/>
            <person name="Chao H."/>
            <person name="Childers C.P."/>
            <person name="Dinh H."/>
            <person name="Doddapaneni H."/>
            <person name="Dugan S."/>
            <person name="Gowin J."/>
            <person name="Greiner C."/>
            <person name="Han Y."/>
            <person name="Hu H."/>
            <person name="Hughes D.S.T."/>
            <person name="Huylmans A.-K."/>
            <person name="Kemena C."/>
            <person name="Kremer L.P.M."/>
            <person name="Lee S.L."/>
            <person name="Lopez-Ezquerra A."/>
            <person name="Mallet L."/>
            <person name="Monroy-Kuhn J.M."/>
            <person name="Moser A."/>
            <person name="Murali S.C."/>
            <person name="Muzny D.M."/>
            <person name="Otani S."/>
            <person name="Piulachs M.-D."/>
            <person name="Poelchau M."/>
            <person name="Qu J."/>
            <person name="Schaub F."/>
            <person name="Wada-Katsumata A."/>
            <person name="Worley K.C."/>
            <person name="Xie Q."/>
            <person name="Ylla G."/>
            <person name="Poulsen M."/>
            <person name="Gibbs R.A."/>
            <person name="Schal C."/>
            <person name="Richards S."/>
            <person name="Belles X."/>
            <person name="Korb J."/>
            <person name="Bornberg-Bauer E."/>
        </authorList>
    </citation>
    <scope>NUCLEOTIDE SEQUENCE [LARGE SCALE GENOMIC DNA]</scope>
    <source>
        <tissue evidence="1">Whole body</tissue>
    </source>
</reference>
<dbReference type="Gene3D" id="3.60.10.10">
    <property type="entry name" value="Endonuclease/exonuclease/phosphatase"/>
    <property type="match status" value="1"/>
</dbReference>
<dbReference type="EMBL" id="NEVH01013579">
    <property type="protein sequence ID" value="PNF28474.1"/>
    <property type="molecule type" value="Genomic_DNA"/>
</dbReference>
<accession>A0A2J7QIR7</accession>
<evidence type="ECO:0008006" key="3">
    <source>
        <dbReference type="Google" id="ProtNLM"/>
    </source>
</evidence>
<keyword evidence="2" id="KW-1185">Reference proteome</keyword>
<evidence type="ECO:0000313" key="1">
    <source>
        <dbReference type="EMBL" id="PNF28474.1"/>
    </source>
</evidence>
<evidence type="ECO:0000313" key="2">
    <source>
        <dbReference type="Proteomes" id="UP000235965"/>
    </source>
</evidence>
<dbReference type="STRING" id="105785.A0A2J7QIR7"/>
<sequence length="168" mass="19666">LHKRIISAVRRVEFISDRMSYITGRWCDITVLNVRAPTEEKEISNVNGVKVVNFGISKNLIVESTMFPHRNINKCTWTSPEGKTHNQIDYILRDRRRNLSILDVRLFRVADCHTDHCLVVANVREKLAVSKQTTQRVHIERFNVKKLNAVEGKEQYRVEIFGKLRHWG</sequence>
<name>A0A2J7QIR7_9NEOP</name>
<organism evidence="1 2">
    <name type="scientific">Cryptotermes secundus</name>
    <dbReference type="NCBI Taxonomy" id="105785"/>
    <lineage>
        <taxon>Eukaryota</taxon>
        <taxon>Metazoa</taxon>
        <taxon>Ecdysozoa</taxon>
        <taxon>Arthropoda</taxon>
        <taxon>Hexapoda</taxon>
        <taxon>Insecta</taxon>
        <taxon>Pterygota</taxon>
        <taxon>Neoptera</taxon>
        <taxon>Polyneoptera</taxon>
        <taxon>Dictyoptera</taxon>
        <taxon>Blattodea</taxon>
        <taxon>Blattoidea</taxon>
        <taxon>Termitoidae</taxon>
        <taxon>Kalotermitidae</taxon>
        <taxon>Cryptotermitinae</taxon>
        <taxon>Cryptotermes</taxon>
    </lineage>
</organism>
<comment type="caution">
    <text evidence="1">The sequence shown here is derived from an EMBL/GenBank/DDBJ whole genome shotgun (WGS) entry which is preliminary data.</text>
</comment>
<dbReference type="AlphaFoldDB" id="A0A2J7QIR7"/>
<dbReference type="Proteomes" id="UP000235965">
    <property type="component" value="Unassembled WGS sequence"/>
</dbReference>